<evidence type="ECO:0000256" key="1">
    <source>
        <dbReference type="ARBA" id="ARBA00001936"/>
    </source>
</evidence>
<accession>A0A8J3QNN9</accession>
<evidence type="ECO:0000256" key="6">
    <source>
        <dbReference type="ARBA" id="ARBA00023211"/>
    </source>
</evidence>
<keyword evidence="6" id="KW-0464">Manganese</keyword>
<dbReference type="Gene3D" id="3.90.79.10">
    <property type="entry name" value="Nucleoside Triphosphate Pyrophosphohydrolase"/>
    <property type="match status" value="1"/>
</dbReference>
<gene>
    <name evidence="8" type="ORF">Raf01_05380</name>
</gene>
<dbReference type="InterPro" id="IPR039121">
    <property type="entry name" value="NUDT19"/>
</dbReference>
<dbReference type="InterPro" id="IPR015797">
    <property type="entry name" value="NUDIX_hydrolase-like_dom_sf"/>
</dbReference>
<evidence type="ECO:0000256" key="5">
    <source>
        <dbReference type="ARBA" id="ARBA00022842"/>
    </source>
</evidence>
<sequence length="236" mass="25786">MSPESVARPRPAATVLLLRSPFEVYLVRRAASMAFAGGMYAFPGGTVDPRDAATELDWVAPPERLGLPADQARAVVCAAVREVFEETGVLLAGPSADSVLADVSTVDWEDARRAVESREIGFAELLRDRGLVLRGDLLAAWSRWITPEFEPRRYDTYFFLARLPEGQLTRHIGTEASLSLWVAPAETQDLPMLPPTRTTLDQLAGHGGIDEAMAAAAHRDAVNPVRPRLVEGRLVF</sequence>
<evidence type="ECO:0000313" key="9">
    <source>
        <dbReference type="Proteomes" id="UP000642748"/>
    </source>
</evidence>
<dbReference type="GO" id="GO:0046872">
    <property type="term" value="F:metal ion binding"/>
    <property type="evidence" value="ECO:0007669"/>
    <property type="project" value="UniProtKB-KW"/>
</dbReference>
<evidence type="ECO:0000313" key="8">
    <source>
        <dbReference type="EMBL" id="GIH12366.1"/>
    </source>
</evidence>
<dbReference type="InterPro" id="IPR000086">
    <property type="entry name" value="NUDIX_hydrolase_dom"/>
</dbReference>
<dbReference type="EMBL" id="BONZ01000006">
    <property type="protein sequence ID" value="GIH12366.1"/>
    <property type="molecule type" value="Genomic_DNA"/>
</dbReference>
<comment type="caution">
    <text evidence="8">The sequence shown here is derived from an EMBL/GenBank/DDBJ whole genome shotgun (WGS) entry which is preliminary data.</text>
</comment>
<dbReference type="GO" id="GO:0016818">
    <property type="term" value="F:hydrolase activity, acting on acid anhydrides, in phosphorus-containing anhydrides"/>
    <property type="evidence" value="ECO:0007669"/>
    <property type="project" value="InterPro"/>
</dbReference>
<dbReference type="RefSeq" id="WP_203916064.1">
    <property type="nucleotide sequence ID" value="NZ_BONZ01000006.1"/>
</dbReference>
<dbReference type="AlphaFoldDB" id="A0A8J3QNN9"/>
<dbReference type="Pfam" id="PF00293">
    <property type="entry name" value="NUDIX"/>
    <property type="match status" value="1"/>
</dbReference>
<keyword evidence="3" id="KW-0479">Metal-binding</keyword>
<evidence type="ECO:0000256" key="3">
    <source>
        <dbReference type="ARBA" id="ARBA00022723"/>
    </source>
</evidence>
<evidence type="ECO:0000256" key="4">
    <source>
        <dbReference type="ARBA" id="ARBA00022801"/>
    </source>
</evidence>
<dbReference type="PANTHER" id="PTHR12318">
    <property type="entry name" value="TESTOSTERONE-REGULATED PROTEIN RP2"/>
    <property type="match status" value="1"/>
</dbReference>
<reference evidence="8" key="1">
    <citation type="submission" date="2021-01" db="EMBL/GenBank/DDBJ databases">
        <title>Whole genome shotgun sequence of Rugosimonospora africana NBRC 104875.</title>
        <authorList>
            <person name="Komaki H."/>
            <person name="Tamura T."/>
        </authorList>
    </citation>
    <scope>NUCLEOTIDE SEQUENCE</scope>
    <source>
        <strain evidence="8">NBRC 104875</strain>
    </source>
</reference>
<dbReference type="Proteomes" id="UP000642748">
    <property type="component" value="Unassembled WGS sequence"/>
</dbReference>
<dbReference type="PROSITE" id="PS51462">
    <property type="entry name" value="NUDIX"/>
    <property type="match status" value="1"/>
</dbReference>
<evidence type="ECO:0000259" key="7">
    <source>
        <dbReference type="PROSITE" id="PS51462"/>
    </source>
</evidence>
<comment type="cofactor">
    <cofactor evidence="2">
        <name>Mg(2+)</name>
        <dbReference type="ChEBI" id="CHEBI:18420"/>
    </cofactor>
</comment>
<feature type="domain" description="Nudix hydrolase" evidence="7">
    <location>
        <begin position="8"/>
        <end position="204"/>
    </location>
</feature>
<proteinExistence type="predicted"/>
<keyword evidence="9" id="KW-1185">Reference proteome</keyword>
<keyword evidence="4" id="KW-0378">Hydrolase</keyword>
<dbReference type="CDD" id="cd18870">
    <property type="entry name" value="NUDIX_AcylCoAdiphos_Nudt19"/>
    <property type="match status" value="1"/>
</dbReference>
<keyword evidence="5" id="KW-0460">Magnesium</keyword>
<evidence type="ECO:0000256" key="2">
    <source>
        <dbReference type="ARBA" id="ARBA00001946"/>
    </source>
</evidence>
<dbReference type="PANTHER" id="PTHR12318:SF0">
    <property type="entry name" value="ACYL-COENZYME A DIPHOSPHATASE NUDT19"/>
    <property type="match status" value="1"/>
</dbReference>
<protein>
    <recommendedName>
        <fullName evidence="7">Nudix hydrolase domain-containing protein</fullName>
    </recommendedName>
</protein>
<name>A0A8J3QNN9_9ACTN</name>
<organism evidence="8 9">
    <name type="scientific">Rugosimonospora africana</name>
    <dbReference type="NCBI Taxonomy" id="556532"/>
    <lineage>
        <taxon>Bacteria</taxon>
        <taxon>Bacillati</taxon>
        <taxon>Actinomycetota</taxon>
        <taxon>Actinomycetes</taxon>
        <taxon>Micromonosporales</taxon>
        <taxon>Micromonosporaceae</taxon>
        <taxon>Rugosimonospora</taxon>
    </lineage>
</organism>
<comment type="cofactor">
    <cofactor evidence="1">
        <name>Mn(2+)</name>
        <dbReference type="ChEBI" id="CHEBI:29035"/>
    </cofactor>
</comment>
<dbReference type="SUPFAM" id="SSF55811">
    <property type="entry name" value="Nudix"/>
    <property type="match status" value="1"/>
</dbReference>